<comment type="caution">
    <text evidence="3">The sequence shown here is derived from an EMBL/GenBank/DDBJ whole genome shotgun (WGS) entry which is preliminary data.</text>
</comment>
<dbReference type="SUPFAM" id="SSF51283">
    <property type="entry name" value="dUTPase-like"/>
    <property type="match status" value="1"/>
</dbReference>
<keyword evidence="4" id="KW-1185">Reference proteome</keyword>
<gene>
    <name evidence="3" type="ORF">J2T19_004868</name>
</gene>
<dbReference type="Pfam" id="PF22769">
    <property type="entry name" value="DCD"/>
    <property type="match status" value="1"/>
</dbReference>
<protein>
    <submittedName>
        <fullName evidence="3">dCTP deaminase</fullName>
        <ecNumber evidence="3">3.5.4.13</ecNumber>
    </submittedName>
</protein>
<organism evidence="3 4">
    <name type="scientific">Paenibacillus tundrae</name>
    <dbReference type="NCBI Taxonomy" id="528187"/>
    <lineage>
        <taxon>Bacteria</taxon>
        <taxon>Bacillati</taxon>
        <taxon>Bacillota</taxon>
        <taxon>Bacilli</taxon>
        <taxon>Bacillales</taxon>
        <taxon>Paenibacillaceae</taxon>
        <taxon>Paenibacillus</taxon>
    </lineage>
</organism>
<dbReference type="PANTHER" id="PTHR42680">
    <property type="entry name" value="DCTP DEAMINASE"/>
    <property type="match status" value="1"/>
</dbReference>
<dbReference type="Proteomes" id="UP001233836">
    <property type="component" value="Unassembled WGS sequence"/>
</dbReference>
<dbReference type="GO" id="GO:0008829">
    <property type="term" value="F:dCTP deaminase activity"/>
    <property type="evidence" value="ECO:0007669"/>
    <property type="project" value="UniProtKB-EC"/>
</dbReference>
<evidence type="ECO:0000313" key="3">
    <source>
        <dbReference type="EMBL" id="MDQ0173375.1"/>
    </source>
</evidence>
<dbReference type="Gene3D" id="2.70.40.10">
    <property type="match status" value="1"/>
</dbReference>
<evidence type="ECO:0000256" key="1">
    <source>
        <dbReference type="ARBA" id="ARBA00022801"/>
    </source>
</evidence>
<dbReference type="InterPro" id="IPR036157">
    <property type="entry name" value="dUTPase-like_sf"/>
</dbReference>
<dbReference type="EC" id="3.5.4.13" evidence="3"/>
<sequence>MILTGLEISKQYEQGNITIEPFSSNQINPNSYNFRLGSTIKCYKNDILDPKVKQDTIDIEIGNEGYVLEPDKIYLGHTMEVMGSDKYVPIIRARSSIARMGLFVHVTADLIDIGSHNQWTLQLHAVQPVKVYPGMMIGQVTFWEVQGEIELYKGKYQGLMGPQPSQVYRDFEMGISL</sequence>
<dbReference type="InterPro" id="IPR011962">
    <property type="entry name" value="dCTP_deaminase"/>
</dbReference>
<reference evidence="3 4" key="1">
    <citation type="submission" date="2023-07" db="EMBL/GenBank/DDBJ databases">
        <title>Sorghum-associated microbial communities from plants grown in Nebraska, USA.</title>
        <authorList>
            <person name="Schachtman D."/>
        </authorList>
    </citation>
    <scope>NUCLEOTIDE SEQUENCE [LARGE SCALE GENOMIC DNA]</scope>
    <source>
        <strain evidence="3 4">DS1314</strain>
    </source>
</reference>
<dbReference type="RefSeq" id="WP_307220337.1">
    <property type="nucleotide sequence ID" value="NZ_JAUSTI010000019.1"/>
</dbReference>
<dbReference type="InterPro" id="IPR033704">
    <property type="entry name" value="dUTPase_trimeric"/>
</dbReference>
<dbReference type="CDD" id="cd07557">
    <property type="entry name" value="trimeric_dUTPase"/>
    <property type="match status" value="1"/>
</dbReference>
<keyword evidence="2" id="KW-0546">Nucleotide metabolism</keyword>
<dbReference type="EMBL" id="JAUSTI010000019">
    <property type="protein sequence ID" value="MDQ0173375.1"/>
    <property type="molecule type" value="Genomic_DNA"/>
</dbReference>
<evidence type="ECO:0000256" key="2">
    <source>
        <dbReference type="ARBA" id="ARBA00023080"/>
    </source>
</evidence>
<evidence type="ECO:0000313" key="4">
    <source>
        <dbReference type="Proteomes" id="UP001233836"/>
    </source>
</evidence>
<dbReference type="NCBIfam" id="TIGR02274">
    <property type="entry name" value="dCTP_deam"/>
    <property type="match status" value="1"/>
</dbReference>
<dbReference type="PANTHER" id="PTHR42680:SF3">
    <property type="entry name" value="DCTP DEAMINASE"/>
    <property type="match status" value="1"/>
</dbReference>
<proteinExistence type="predicted"/>
<name>A0ABT9WJM2_9BACL</name>
<keyword evidence="1 3" id="KW-0378">Hydrolase</keyword>
<accession>A0ABT9WJM2</accession>